<dbReference type="Gene3D" id="1.10.287.470">
    <property type="entry name" value="Helix hairpin bin"/>
    <property type="match status" value="1"/>
</dbReference>
<feature type="domain" description="Multidrug resistance protein MdtA-like beta-barrel" evidence="7">
    <location>
        <begin position="230"/>
        <end position="324"/>
    </location>
</feature>
<evidence type="ECO:0000256" key="1">
    <source>
        <dbReference type="ARBA" id="ARBA00004196"/>
    </source>
</evidence>
<dbReference type="Pfam" id="PF25944">
    <property type="entry name" value="Beta-barrel_RND"/>
    <property type="match status" value="1"/>
</dbReference>
<accession>A0A941IDM7</accession>
<reference evidence="9" key="1">
    <citation type="submission" date="2021-04" db="EMBL/GenBank/DDBJ databases">
        <title>novel species isolated from subtropical streams in China.</title>
        <authorList>
            <person name="Lu H."/>
        </authorList>
    </citation>
    <scope>NUCLEOTIDE SEQUENCE</scope>
    <source>
        <strain evidence="9">FT137W</strain>
    </source>
</reference>
<comment type="caution">
    <text evidence="9">The sequence shown here is derived from an EMBL/GenBank/DDBJ whole genome shotgun (WGS) entry which is preliminary data.</text>
</comment>
<feature type="coiled-coil region" evidence="3">
    <location>
        <begin position="125"/>
        <end position="190"/>
    </location>
</feature>
<dbReference type="InterPro" id="IPR058627">
    <property type="entry name" value="MdtA-like_C"/>
</dbReference>
<evidence type="ECO:0000259" key="5">
    <source>
        <dbReference type="Pfam" id="PF25876"/>
    </source>
</evidence>
<dbReference type="EMBL" id="JAGSPJ010000003">
    <property type="protein sequence ID" value="MBR7800148.1"/>
    <property type="molecule type" value="Genomic_DNA"/>
</dbReference>
<dbReference type="Pfam" id="PF25917">
    <property type="entry name" value="BSH_RND"/>
    <property type="match status" value="1"/>
</dbReference>
<evidence type="ECO:0000256" key="4">
    <source>
        <dbReference type="SAM" id="MobiDB-lite"/>
    </source>
</evidence>
<organism evidence="9 10">
    <name type="scientific">Undibacterium fentianense</name>
    <dbReference type="NCBI Taxonomy" id="2828728"/>
    <lineage>
        <taxon>Bacteria</taxon>
        <taxon>Pseudomonadati</taxon>
        <taxon>Pseudomonadota</taxon>
        <taxon>Betaproteobacteria</taxon>
        <taxon>Burkholderiales</taxon>
        <taxon>Oxalobacteraceae</taxon>
        <taxon>Undibacterium</taxon>
    </lineage>
</organism>
<dbReference type="InterPro" id="IPR058624">
    <property type="entry name" value="MdtA-like_HH"/>
</dbReference>
<proteinExistence type="inferred from homology"/>
<dbReference type="GO" id="GO:0030313">
    <property type="term" value="C:cell envelope"/>
    <property type="evidence" value="ECO:0007669"/>
    <property type="project" value="UniProtKB-SubCell"/>
</dbReference>
<dbReference type="InterPro" id="IPR006143">
    <property type="entry name" value="RND_pump_MFP"/>
</dbReference>
<comment type="similarity">
    <text evidence="2">Belongs to the membrane fusion protein (MFP) (TC 8.A.1) family.</text>
</comment>
<dbReference type="InterPro" id="IPR058625">
    <property type="entry name" value="MdtA-like_BSH"/>
</dbReference>
<dbReference type="NCBIfam" id="TIGR01730">
    <property type="entry name" value="RND_mfp"/>
    <property type="match status" value="1"/>
</dbReference>
<dbReference type="SUPFAM" id="SSF111369">
    <property type="entry name" value="HlyD-like secretion proteins"/>
    <property type="match status" value="1"/>
</dbReference>
<dbReference type="AlphaFoldDB" id="A0A941IDM7"/>
<dbReference type="Pfam" id="PF25876">
    <property type="entry name" value="HH_MFP_RND"/>
    <property type="match status" value="1"/>
</dbReference>
<dbReference type="RefSeq" id="WP_212675278.1">
    <property type="nucleotide sequence ID" value="NZ_JAGSPJ010000003.1"/>
</dbReference>
<dbReference type="GO" id="GO:0005886">
    <property type="term" value="C:plasma membrane"/>
    <property type="evidence" value="ECO:0007669"/>
    <property type="project" value="TreeGrafter"/>
</dbReference>
<dbReference type="GO" id="GO:0046677">
    <property type="term" value="P:response to antibiotic"/>
    <property type="evidence" value="ECO:0007669"/>
    <property type="project" value="TreeGrafter"/>
</dbReference>
<dbReference type="GO" id="GO:0022857">
    <property type="term" value="F:transmembrane transporter activity"/>
    <property type="evidence" value="ECO:0007669"/>
    <property type="project" value="InterPro"/>
</dbReference>
<evidence type="ECO:0000259" key="6">
    <source>
        <dbReference type="Pfam" id="PF25917"/>
    </source>
</evidence>
<evidence type="ECO:0000313" key="10">
    <source>
        <dbReference type="Proteomes" id="UP000678545"/>
    </source>
</evidence>
<feature type="region of interest" description="Disordered" evidence="4">
    <location>
        <begin position="412"/>
        <end position="438"/>
    </location>
</feature>
<keyword evidence="3" id="KW-0175">Coiled coil</keyword>
<feature type="domain" description="Multidrug resistance protein MdtA-like barrel-sandwich hybrid" evidence="6">
    <location>
        <begin position="85"/>
        <end position="223"/>
    </location>
</feature>
<evidence type="ECO:0000259" key="7">
    <source>
        <dbReference type="Pfam" id="PF25944"/>
    </source>
</evidence>
<dbReference type="Gene3D" id="2.40.420.20">
    <property type="match status" value="1"/>
</dbReference>
<dbReference type="Proteomes" id="UP000678545">
    <property type="component" value="Unassembled WGS sequence"/>
</dbReference>
<keyword evidence="10" id="KW-1185">Reference proteome</keyword>
<dbReference type="Gene3D" id="2.40.30.170">
    <property type="match status" value="1"/>
</dbReference>
<dbReference type="PANTHER" id="PTHR30158">
    <property type="entry name" value="ACRA/E-RELATED COMPONENT OF DRUG EFFLUX TRANSPORTER"/>
    <property type="match status" value="1"/>
</dbReference>
<gene>
    <name evidence="9" type="ORF">KDM90_09070</name>
</gene>
<evidence type="ECO:0000256" key="2">
    <source>
        <dbReference type="ARBA" id="ARBA00009477"/>
    </source>
</evidence>
<feature type="domain" description="Multidrug resistance protein MdtA-like C-terminal permuted SH3" evidence="8">
    <location>
        <begin position="331"/>
        <end position="388"/>
    </location>
</feature>
<dbReference type="Pfam" id="PF25967">
    <property type="entry name" value="RND-MFP_C"/>
    <property type="match status" value="1"/>
</dbReference>
<dbReference type="Gene3D" id="2.40.50.100">
    <property type="match status" value="1"/>
</dbReference>
<dbReference type="InterPro" id="IPR058626">
    <property type="entry name" value="MdtA-like_b-barrel"/>
</dbReference>
<protein>
    <submittedName>
        <fullName evidence="9">Efflux RND transporter periplasmic adaptor subunit</fullName>
    </submittedName>
</protein>
<evidence type="ECO:0000259" key="8">
    <source>
        <dbReference type="Pfam" id="PF25967"/>
    </source>
</evidence>
<feature type="domain" description="Multidrug resistance protein MdtA-like alpha-helical hairpin" evidence="5">
    <location>
        <begin position="124"/>
        <end position="194"/>
    </location>
</feature>
<evidence type="ECO:0000256" key="3">
    <source>
        <dbReference type="SAM" id="Coils"/>
    </source>
</evidence>
<name>A0A941IDM7_9BURK</name>
<sequence length="438" mass="46158">MSKIYDQELKDSHLKSAFPFKFNRLALVLALALPVFALSACNKNAGGNAAQGGAMPPPEVNVITLQGRDLPIDFEFVGQTAGIRETEVRARISGILEQRVYEEGAKVKAGQVLFQIDPGSYQTQLASAEAALGVSEAKLNQAKREFARLTPLAAEKAISQREYDDAKSALEMAEASHKQVRAQVNEAKLNLSYTKVVAPISGVTGVASKPNGSLVTPADSLLTTIVQTDPIYVNFSVSEADYLKLNADLANGKLHLPGKRASNGGLDFEVKLKMANGDIFPTAGKMNFLSEKVNTTTGGFDARAQIANPDGALRPGQFVRVMLQGATRQAAIAVPQRAVIDSPMGKLVFGVSPDNKLVPRPVQLDGWSRGEWIVTKGLQAGERVLVDGFIKAHDPGMTVKPVAIDAKAAANPNSAAPTAAPTAAPAAASASASAKAAH</sequence>
<comment type="subcellular location">
    <subcellularLocation>
        <location evidence="1">Cell envelope</location>
    </subcellularLocation>
</comment>
<evidence type="ECO:0000313" key="9">
    <source>
        <dbReference type="EMBL" id="MBR7800148.1"/>
    </source>
</evidence>